<sequence>MPFGLFDHLEDRTVPAAAFSAFVDPHPSAGDGFGAQIVPLSTGNVVITAPQDNSGGADAGAVYLFSGVTGALISSLIGSHQGDEIGSSGIIPLANGNFVIVSPNWSDGSASKVGAVTFGSGETGASGVVNAANSLVGSTTGDQIGSNGVTVLSNGNYLIASPDWSNGTAADAGAMTFGNGATGIVGTVSAANSLVGSTTNDQVGGHGVTVLSNGNYVVASPNWSNGPVADAGAMTFGSGTTGIAGAVSAANSLVGSSTNDFGIIVPVVIPPASTTFGNGTTTIIGSFATVIPLMNGNYVVSIPYWSGGRGAVAFGTAASRLVGVVGPTNSLVGTTAGDYVGAAAQTVSSNKVNFDVTIEYKSSVYTTSDGNYIVVSSNWSNASTGSQSVGAVTYGNGTSGVVGAVSSGNSLLGSTSSDSIGSGGVTVLSNNNYVVSSPNWSQFTGAVTFLNEATGTSGSPNAMNSLVGDQDADLVGSGGITVLSNGNYVVSSPSWASRAGAVTFGSRTTGVVGNVSASNSLVGTNLSDQIGSGGITVLDNSNYVVSSPNWFGKGAVTFGNGVTGVVGVVGATNSLVGNIATDQIGSGGVTALETGNYVINSPDWTSNLSSFSGKGAVTFASGTTGLIGTVDLTNSLVGTNPTGVLAGVGGITALSNGNYVVSSPDWTTGAAASVTEGAVTFGNGTTGVVGVISVTNSLVGTSLIQHVGGNGITALDNSNYLIQSLSAVTFGNGTTGVSGLVSPSNTLLGGLTNSLSTVIGTGGVSLLGNGYYVVYSPDWSNGSIPAWGAITIANDTNGAVGITGQVNSLIGSDQSERLGASTVTALGNGNYLVTGNPKLGAQQSYVSFVSGSTGVLATTDLSNTVNGTDQFVLDSTNSTFYVQTGDMVRVGSQATGYGPLPPPVSPQPALVGTPQFAVGSGTGGTGTVTVYNPDQSVAYTATPFGSSFTAGVRVAVADLTGAASPDLIAATGPGVANQVVVVDGTTHQVVATFSPFESTFTGGLYVTTGDLNGDGIPDVIVTPDQGGGPVVAVYDGAALGKGTVTQVSRFFGINDPSFRGGARAAVGDVNGDGTPDLIVSAGDGGGPRVAVYNGATVPSGTPIELMPDFFAFENSLRNGVYVTSGDVTGGGYTDLVFGAGPGGGPRVRVVNPQVLLSAAGNFQSLDDAAVAGAGVADFFAGDPSGRDGVPVAVKDLDGTDQAGLVTGAGSGSTVTGYTGAAMLANPSSPTADFTLDALPGFTGGVFVG</sequence>
<dbReference type="Proteomes" id="UP000214646">
    <property type="component" value="Unassembled WGS sequence"/>
</dbReference>
<dbReference type="AlphaFoldDB" id="A0A225E9R0"/>
<keyword evidence="3" id="KW-1185">Reference proteome</keyword>
<reference evidence="3" key="1">
    <citation type="submission" date="2017-06" db="EMBL/GenBank/DDBJ databases">
        <title>Genome analysis of Fimbriiglobus ruber SP5, the first member of the order Planctomycetales with confirmed chitinolytic capability.</title>
        <authorList>
            <person name="Ravin N.V."/>
            <person name="Rakitin A.L."/>
            <person name="Ivanova A.A."/>
            <person name="Beletsky A.V."/>
            <person name="Kulichevskaya I.S."/>
            <person name="Mardanov A.V."/>
            <person name="Dedysh S.N."/>
        </authorList>
    </citation>
    <scope>NUCLEOTIDE SEQUENCE [LARGE SCALE GENOMIC DNA]</scope>
    <source>
        <strain evidence="3">SP5</strain>
    </source>
</reference>
<dbReference type="RefSeq" id="WP_143392865.1">
    <property type="nucleotide sequence ID" value="NZ_NIDE01000001.1"/>
</dbReference>
<evidence type="ECO:0000313" key="3">
    <source>
        <dbReference type="Proteomes" id="UP000214646"/>
    </source>
</evidence>
<comment type="caution">
    <text evidence="2">The sequence shown here is derived from an EMBL/GenBank/DDBJ whole genome shotgun (WGS) entry which is preliminary data.</text>
</comment>
<dbReference type="InterPro" id="IPR028994">
    <property type="entry name" value="Integrin_alpha_N"/>
</dbReference>
<evidence type="ECO:0000313" key="2">
    <source>
        <dbReference type="EMBL" id="OWK47468.1"/>
    </source>
</evidence>
<dbReference type="Pfam" id="PF13517">
    <property type="entry name" value="FG-GAP_3"/>
    <property type="match status" value="1"/>
</dbReference>
<protein>
    <submittedName>
        <fullName evidence="2">Filamentous hemagglutinin-like protein</fullName>
    </submittedName>
</protein>
<organism evidence="2 3">
    <name type="scientific">Fimbriiglobus ruber</name>
    <dbReference type="NCBI Taxonomy" id="1908690"/>
    <lineage>
        <taxon>Bacteria</taxon>
        <taxon>Pseudomonadati</taxon>
        <taxon>Planctomycetota</taxon>
        <taxon>Planctomycetia</taxon>
        <taxon>Gemmatales</taxon>
        <taxon>Gemmataceae</taxon>
        <taxon>Fimbriiglobus</taxon>
    </lineage>
</organism>
<name>A0A225E9R0_9BACT</name>
<keyword evidence="1" id="KW-0732">Signal</keyword>
<dbReference type="InterPro" id="IPR013517">
    <property type="entry name" value="FG-GAP"/>
</dbReference>
<dbReference type="Pfam" id="PF18888">
    <property type="entry name" value="DUF5650"/>
    <property type="match status" value="13"/>
</dbReference>
<dbReference type="OrthoDB" id="218680at2"/>
<accession>A0A225E9R0</accession>
<proteinExistence type="predicted"/>
<gene>
    <name evidence="2" type="ORF">FRUB_01167</name>
</gene>
<evidence type="ECO:0000256" key="1">
    <source>
        <dbReference type="ARBA" id="ARBA00022729"/>
    </source>
</evidence>
<dbReference type="Gene3D" id="2.130.10.130">
    <property type="entry name" value="Integrin alpha, N-terminal"/>
    <property type="match status" value="1"/>
</dbReference>
<dbReference type="InterPro" id="IPR043710">
    <property type="entry name" value="DUF5650"/>
</dbReference>
<dbReference type="EMBL" id="NIDE01000001">
    <property type="protein sequence ID" value="OWK47468.1"/>
    <property type="molecule type" value="Genomic_DNA"/>
</dbReference>